<dbReference type="PANTHER" id="PTHR24365:SF541">
    <property type="entry name" value="PROTEIN TOLL-RELATED"/>
    <property type="match status" value="1"/>
</dbReference>
<evidence type="ECO:0000259" key="7">
    <source>
        <dbReference type="PROSITE" id="PS50104"/>
    </source>
</evidence>
<dbReference type="EMBL" id="RCHS01000888">
    <property type="protein sequence ID" value="RMX56207.1"/>
    <property type="molecule type" value="Genomic_DNA"/>
</dbReference>
<dbReference type="Gene3D" id="3.40.50.10140">
    <property type="entry name" value="Toll/interleukin-1 receptor homology (TIR) domain"/>
    <property type="match status" value="1"/>
</dbReference>
<dbReference type="OrthoDB" id="5966846at2759"/>
<dbReference type="InterPro" id="IPR000157">
    <property type="entry name" value="TIR_dom"/>
</dbReference>
<keyword evidence="4 6" id="KW-1133">Transmembrane helix</keyword>
<reference evidence="8 9" key="1">
    <citation type="journal article" date="2018" name="Sci. Rep.">
        <title>Comparative analysis of the Pocillopora damicornis genome highlights role of immune system in coral evolution.</title>
        <authorList>
            <person name="Cunning R."/>
            <person name="Bay R.A."/>
            <person name="Gillette P."/>
            <person name="Baker A.C."/>
            <person name="Traylor-Knowles N."/>
        </authorList>
    </citation>
    <scope>NUCLEOTIDE SEQUENCE [LARGE SCALE GENOMIC DNA]</scope>
    <source>
        <strain evidence="8">RSMAS</strain>
        <tissue evidence="8">Whole animal</tissue>
    </source>
</reference>
<dbReference type="PANTHER" id="PTHR24365">
    <property type="entry name" value="TOLL-LIKE RECEPTOR"/>
    <property type="match status" value="1"/>
</dbReference>
<dbReference type="STRING" id="46731.A0A3M6URM2"/>
<comment type="caution">
    <text evidence="8">The sequence shown here is derived from an EMBL/GenBank/DDBJ whole genome shotgun (WGS) entry which is preliminary data.</text>
</comment>
<dbReference type="SMART" id="SM00255">
    <property type="entry name" value="TIR"/>
    <property type="match status" value="1"/>
</dbReference>
<dbReference type="Proteomes" id="UP000275408">
    <property type="component" value="Unassembled WGS sequence"/>
</dbReference>
<evidence type="ECO:0000256" key="5">
    <source>
        <dbReference type="ARBA" id="ARBA00023136"/>
    </source>
</evidence>
<protein>
    <recommendedName>
        <fullName evidence="7">TIR domain-containing protein</fullName>
    </recommendedName>
</protein>
<keyword evidence="5 6" id="KW-0472">Membrane</keyword>
<evidence type="ECO:0000256" key="4">
    <source>
        <dbReference type="ARBA" id="ARBA00022989"/>
    </source>
</evidence>
<dbReference type="AlphaFoldDB" id="A0A3M6URM2"/>
<comment type="subcellular location">
    <subcellularLocation>
        <location evidence="1">Membrane</location>
    </subcellularLocation>
</comment>
<dbReference type="GO" id="GO:0007165">
    <property type="term" value="P:signal transduction"/>
    <property type="evidence" value="ECO:0007669"/>
    <property type="project" value="InterPro"/>
</dbReference>
<dbReference type="GO" id="GO:0038023">
    <property type="term" value="F:signaling receptor activity"/>
    <property type="evidence" value="ECO:0007669"/>
    <property type="project" value="TreeGrafter"/>
</dbReference>
<evidence type="ECO:0000256" key="3">
    <source>
        <dbReference type="ARBA" id="ARBA00022729"/>
    </source>
</evidence>
<evidence type="ECO:0000313" key="8">
    <source>
        <dbReference type="EMBL" id="RMX56207.1"/>
    </source>
</evidence>
<gene>
    <name evidence="8" type="ORF">pdam_00015886</name>
</gene>
<evidence type="ECO:0000313" key="9">
    <source>
        <dbReference type="Proteomes" id="UP000275408"/>
    </source>
</evidence>
<feature type="transmembrane region" description="Helical" evidence="6">
    <location>
        <begin position="267"/>
        <end position="287"/>
    </location>
</feature>
<name>A0A3M6URM2_POCDA</name>
<evidence type="ECO:0000256" key="6">
    <source>
        <dbReference type="SAM" id="Phobius"/>
    </source>
</evidence>
<feature type="domain" description="TIR" evidence="7">
    <location>
        <begin position="306"/>
        <end position="440"/>
    </location>
</feature>
<feature type="transmembrane region" description="Helical" evidence="6">
    <location>
        <begin position="6"/>
        <end position="27"/>
    </location>
</feature>
<proteinExistence type="predicted"/>
<dbReference type="PROSITE" id="PS50104">
    <property type="entry name" value="TIR"/>
    <property type="match status" value="1"/>
</dbReference>
<keyword evidence="2 6" id="KW-0812">Transmembrane</keyword>
<dbReference type="Pfam" id="PF13676">
    <property type="entry name" value="TIR_2"/>
    <property type="match status" value="1"/>
</dbReference>
<keyword evidence="3" id="KW-0732">Signal</keyword>
<evidence type="ECO:0000256" key="1">
    <source>
        <dbReference type="ARBA" id="ARBA00004370"/>
    </source>
</evidence>
<accession>A0A3M6URM2</accession>
<sequence length="446" mass="51262">MYKSVFNGVIAIVFIWSNVAILCVLCPSPSGIHDESKLAGQMKLCRRRCGLRFQADDAESTSNEGLRERRQSSYEECLSFVRKRCLRSRLNKQKQSLDQRTKRLFKREKRDAPKCFKPKGKNDTIYSPESISLTLKNWKSSGGYEGEVSWKPFKGLRSKLFQGLGHFLGCNVKLAQPAELRFFDFLPDDALNWTGYTVIYNINNNVTKCRDFGKNFTSYKIPLKLQSGWVVTALVTLLPFPTGYKFSIPYCFVSDEKNCKKGNKNTIIIIIGVVLAIAFLAGVIATLRYCRRSKTDLTPSMPDLKFEYDAFVIFSSQDSDWVVNTLIPTLEKKHGLKCCIHYRNFTPGVLFRDNVVDSVYKCRKTLAIVSTHFFDSNYCGSELDFALHRLMEKRDDSLVVIKLDEVDKRKLPIELQERSYIDYSKSVEKEAWEKKLVDCLKNKAKK</sequence>
<feature type="transmembrane region" description="Helical" evidence="6">
    <location>
        <begin position="228"/>
        <end position="247"/>
    </location>
</feature>
<dbReference type="SUPFAM" id="SSF52200">
    <property type="entry name" value="Toll/Interleukin receptor TIR domain"/>
    <property type="match status" value="1"/>
</dbReference>
<dbReference type="InterPro" id="IPR035897">
    <property type="entry name" value="Toll_tir_struct_dom_sf"/>
</dbReference>
<dbReference type="GO" id="GO:0005886">
    <property type="term" value="C:plasma membrane"/>
    <property type="evidence" value="ECO:0007669"/>
    <property type="project" value="TreeGrafter"/>
</dbReference>
<organism evidence="8 9">
    <name type="scientific">Pocillopora damicornis</name>
    <name type="common">Cauliflower coral</name>
    <name type="synonym">Millepora damicornis</name>
    <dbReference type="NCBI Taxonomy" id="46731"/>
    <lineage>
        <taxon>Eukaryota</taxon>
        <taxon>Metazoa</taxon>
        <taxon>Cnidaria</taxon>
        <taxon>Anthozoa</taxon>
        <taxon>Hexacorallia</taxon>
        <taxon>Scleractinia</taxon>
        <taxon>Astrocoeniina</taxon>
        <taxon>Pocilloporidae</taxon>
        <taxon>Pocillopora</taxon>
    </lineage>
</organism>
<evidence type="ECO:0000256" key="2">
    <source>
        <dbReference type="ARBA" id="ARBA00022692"/>
    </source>
</evidence>
<keyword evidence="9" id="KW-1185">Reference proteome</keyword>